<accession>D1BY45</accession>
<dbReference type="EMBL" id="CP001821">
    <property type="protein sequence ID" value="ACZ29888.1"/>
    <property type="molecule type" value="Genomic_DNA"/>
</dbReference>
<sequence>MRVSHREDCIPASCGPVSTTAVATIQTLFAPIKVSLSMGPTRTAAIPDEE</sequence>
<dbReference type="Proteomes" id="UP000002255">
    <property type="component" value="Chromosome"/>
</dbReference>
<dbReference type="HOGENOM" id="CLU_3124315_0_0_11"/>
<dbReference type="KEGG" id="xce:Xcel_0855"/>
<organism evidence="1 2">
    <name type="scientific">Xylanimonas cellulosilytica (strain DSM 15894 / JCM 12276 / CECT 5975 / KCTC 9989 / LMG 20990 / NBRC 107835 / XIL07)</name>
    <dbReference type="NCBI Taxonomy" id="446471"/>
    <lineage>
        <taxon>Bacteria</taxon>
        <taxon>Bacillati</taxon>
        <taxon>Actinomycetota</taxon>
        <taxon>Actinomycetes</taxon>
        <taxon>Micrococcales</taxon>
        <taxon>Promicromonosporaceae</taxon>
        <taxon>Xylanimonas</taxon>
    </lineage>
</organism>
<keyword evidence="2" id="KW-1185">Reference proteome</keyword>
<name>D1BY45_XYLCX</name>
<reference evidence="1 2" key="2">
    <citation type="journal article" date="2010" name="Stand. Genomic Sci.">
        <title>Complete genome sequence of Xylanimonas cellulosilytica type strain (XIL07).</title>
        <authorList>
            <person name="Foster B."/>
            <person name="Pukall R."/>
            <person name="Abt B."/>
            <person name="Nolan M."/>
            <person name="Glavina Del Rio T."/>
            <person name="Chen F."/>
            <person name="Lucas S."/>
            <person name="Tice H."/>
            <person name="Pitluck S."/>
            <person name="Cheng J.-F."/>
            <person name="Chertkov O."/>
            <person name="Brettin T."/>
            <person name="Han C."/>
            <person name="Detter J.C."/>
            <person name="Bruce D."/>
            <person name="Goodwin L."/>
            <person name="Ivanova N."/>
            <person name="Mavromatis K."/>
            <person name="Pati A."/>
            <person name="Mikhailova N."/>
            <person name="Chen A."/>
            <person name="Palaniappan K."/>
            <person name="Land M."/>
            <person name="Hauser L."/>
            <person name="Chang Y.-J."/>
            <person name="Jeffries C.D."/>
            <person name="Chain P."/>
            <person name="Rohde M."/>
            <person name="Goeker M."/>
            <person name="Bristow J."/>
            <person name="Eisen J.A."/>
            <person name="Markowitz V."/>
            <person name="Hugenholtz P."/>
            <person name="Kyrpides N.C."/>
            <person name="Klenk H.-P."/>
            <person name="Lapidus A."/>
        </authorList>
    </citation>
    <scope>NUCLEOTIDE SEQUENCE [LARGE SCALE GENOMIC DNA]</scope>
    <source>
        <strain evidence="2">DSM 15894 / CECT 5975 / LMG 20990 / XIL07</strain>
    </source>
</reference>
<protein>
    <submittedName>
        <fullName evidence="1">Uncharacterized protein</fullName>
    </submittedName>
</protein>
<dbReference type="AlphaFoldDB" id="D1BY45"/>
<dbReference type="STRING" id="446471.Xcel_0855"/>
<reference evidence="2" key="1">
    <citation type="submission" date="2009-11" db="EMBL/GenBank/DDBJ databases">
        <title>The complete chromosome of Xylanimonas cellulosilytica DSM 15894.</title>
        <authorList>
            <consortium name="US DOE Joint Genome Institute (JGI-PGF)"/>
            <person name="Lucas S."/>
            <person name="Copeland A."/>
            <person name="Lapidus A."/>
            <person name="Glavina del Rio T."/>
            <person name="Dalin E."/>
            <person name="Tice H."/>
            <person name="Bruce D."/>
            <person name="Goodwin L."/>
            <person name="Pitluck S."/>
            <person name="Kyrpides N."/>
            <person name="Mavromatis K."/>
            <person name="Ivanova N."/>
            <person name="Mikhailova N."/>
            <person name="Foster B."/>
            <person name="Clum A."/>
            <person name="Brettin T."/>
            <person name="Detter J.C."/>
            <person name="Han C."/>
            <person name="Larimer F."/>
            <person name="Land M."/>
            <person name="Hauser L."/>
            <person name="Markowitz V."/>
            <person name="Cheng J.F."/>
            <person name="Hugenholtz P."/>
            <person name="Woyke T."/>
            <person name="Wu D."/>
            <person name="Gehrich-Schroeter G."/>
            <person name="Schneider S."/>
            <person name="Pukall S.R."/>
            <person name="Klenk H.P."/>
            <person name="Eisen J.A."/>
        </authorList>
    </citation>
    <scope>NUCLEOTIDE SEQUENCE [LARGE SCALE GENOMIC DNA]</scope>
    <source>
        <strain evidence="2">DSM 15894 / CECT 5975 / LMG 20990 / XIL07</strain>
    </source>
</reference>
<proteinExistence type="predicted"/>
<gene>
    <name evidence="1" type="ordered locus">Xcel_0855</name>
</gene>
<evidence type="ECO:0000313" key="2">
    <source>
        <dbReference type="Proteomes" id="UP000002255"/>
    </source>
</evidence>
<evidence type="ECO:0000313" key="1">
    <source>
        <dbReference type="EMBL" id="ACZ29888.1"/>
    </source>
</evidence>